<dbReference type="AlphaFoldDB" id="A0AAW6E7B0"/>
<name>A0AAW6E7B0_9FIRM</name>
<sequence>MQTESGVVMRNNAHILSAVSFHFFCGGFFGGYGNVTVKKEGNHAVLMVSPSMLREGKVEDTTKELTIAEWNDFISDVFSKYHIDDWNEEYINHDILDGTKWSVKVTLDNGSELEH</sequence>
<organism evidence="1 2">
    <name type="scientific">Ruminococcus bicirculans</name>
    <name type="common">ex Wegman et al. 2014</name>
    <dbReference type="NCBI Taxonomy" id="1160721"/>
    <lineage>
        <taxon>Bacteria</taxon>
        <taxon>Bacillati</taxon>
        <taxon>Bacillota</taxon>
        <taxon>Clostridia</taxon>
        <taxon>Eubacteriales</taxon>
        <taxon>Oscillospiraceae</taxon>
        <taxon>Ruminococcus</taxon>
    </lineage>
</organism>
<accession>A0AAW6E7B0</accession>
<evidence type="ECO:0000313" key="2">
    <source>
        <dbReference type="Proteomes" id="UP001211015"/>
    </source>
</evidence>
<proteinExistence type="predicted"/>
<dbReference type="EMBL" id="JAQMLV010000020">
    <property type="protein sequence ID" value="MDB8745824.1"/>
    <property type="molecule type" value="Genomic_DNA"/>
</dbReference>
<dbReference type="RefSeq" id="WP_046438118.1">
    <property type="nucleotide sequence ID" value="NZ_DAWBUL010000118.1"/>
</dbReference>
<protein>
    <submittedName>
        <fullName evidence="1">Uncharacterized protein</fullName>
    </submittedName>
</protein>
<evidence type="ECO:0000313" key="1">
    <source>
        <dbReference type="EMBL" id="MDB8745824.1"/>
    </source>
</evidence>
<comment type="caution">
    <text evidence="1">The sequence shown here is derived from an EMBL/GenBank/DDBJ whole genome shotgun (WGS) entry which is preliminary data.</text>
</comment>
<dbReference type="Proteomes" id="UP001211015">
    <property type="component" value="Unassembled WGS sequence"/>
</dbReference>
<gene>
    <name evidence="1" type="ORF">PNU62_12415</name>
</gene>
<reference evidence="1" key="1">
    <citation type="submission" date="2023-01" db="EMBL/GenBank/DDBJ databases">
        <title>Human gut microbiome strain richness.</title>
        <authorList>
            <person name="Chen-Liaw A."/>
        </authorList>
    </citation>
    <scope>NUCLEOTIDE SEQUENCE</scope>
    <source>
        <strain evidence="1">1001275st1_F4_1001275B_160808</strain>
    </source>
</reference>